<proteinExistence type="predicted"/>
<dbReference type="PANTHER" id="PTHR37309">
    <property type="entry name" value="SLR0284 PROTEIN"/>
    <property type="match status" value="1"/>
</dbReference>
<reference evidence="3" key="2">
    <citation type="submission" date="2016-11" db="EMBL/GenBank/DDBJ databases">
        <authorList>
            <person name="Jaros S."/>
            <person name="Januszkiewicz K."/>
            <person name="Wedrychowicz H."/>
        </authorList>
    </citation>
    <scope>NUCLEOTIDE SEQUENCE [LARGE SCALE GENOMIC DNA]</scope>
    <source>
        <strain evidence="3">DSM 19859</strain>
    </source>
</reference>
<dbReference type="Proteomes" id="UP000184240">
    <property type="component" value="Unassembled WGS sequence"/>
</dbReference>
<evidence type="ECO:0000313" key="2">
    <source>
        <dbReference type="EMBL" id="RXG29467.1"/>
    </source>
</evidence>
<dbReference type="Pfam" id="PF04020">
    <property type="entry name" value="Phage_holin_4_2"/>
    <property type="match status" value="1"/>
</dbReference>
<dbReference type="RefSeq" id="WP_072983177.1">
    <property type="nucleotide sequence ID" value="NZ_CP084318.1"/>
</dbReference>
<feature type="transmembrane region" description="Helical" evidence="1">
    <location>
        <begin position="89"/>
        <end position="110"/>
    </location>
</feature>
<dbReference type="STRING" id="573501.SAMN04487999_2292"/>
<evidence type="ECO:0000313" key="3">
    <source>
        <dbReference type="EMBL" id="SHI14905.1"/>
    </source>
</evidence>
<evidence type="ECO:0000313" key="4">
    <source>
        <dbReference type="Proteomes" id="UP000184240"/>
    </source>
</evidence>
<organism evidence="3 4">
    <name type="scientific">Leeuwenhoekiella palythoae</name>
    <dbReference type="NCBI Taxonomy" id="573501"/>
    <lineage>
        <taxon>Bacteria</taxon>
        <taxon>Pseudomonadati</taxon>
        <taxon>Bacteroidota</taxon>
        <taxon>Flavobacteriia</taxon>
        <taxon>Flavobacteriales</taxon>
        <taxon>Flavobacteriaceae</taxon>
        <taxon>Leeuwenhoekiella</taxon>
    </lineage>
</organism>
<keyword evidence="5" id="KW-1185">Reference proteome</keyword>
<reference evidence="4" key="1">
    <citation type="submission" date="2016-11" db="EMBL/GenBank/DDBJ databases">
        <authorList>
            <person name="Varghese N."/>
            <person name="Submissions S."/>
        </authorList>
    </citation>
    <scope>NUCLEOTIDE SEQUENCE [LARGE SCALE GENOMIC DNA]</scope>
    <source>
        <strain evidence="4">DSM 19859</strain>
    </source>
</reference>
<evidence type="ECO:0000313" key="5">
    <source>
        <dbReference type="Proteomes" id="UP000290037"/>
    </source>
</evidence>
<feature type="transmembrane region" description="Helical" evidence="1">
    <location>
        <begin position="53"/>
        <end position="77"/>
    </location>
</feature>
<sequence>MKTLIKLLLTALAVIILGYLLPGVGVTSFFTAFIVAVVIALLRLIVKPILVILTLPITIVTFGIFLLFINAIIILIADYFVGGFAVDGIWWALIFSLLLSLFQSLLFALIKED</sequence>
<keyword evidence="1" id="KW-1133">Transmembrane helix</keyword>
<accession>A0A1M5YSC5</accession>
<protein>
    <submittedName>
        <fullName evidence="2 3">Membrane protein</fullName>
    </submittedName>
</protein>
<dbReference type="Proteomes" id="UP000290037">
    <property type="component" value="Unassembled WGS sequence"/>
</dbReference>
<keyword evidence="1" id="KW-0472">Membrane</keyword>
<evidence type="ECO:0000256" key="1">
    <source>
        <dbReference type="SAM" id="Phobius"/>
    </source>
</evidence>
<dbReference type="AlphaFoldDB" id="A0A1M5YSC5"/>
<dbReference type="InterPro" id="IPR007165">
    <property type="entry name" value="Phage_holin_4_2"/>
</dbReference>
<gene>
    <name evidence="2" type="ORF">DSM01_1567</name>
    <name evidence="3" type="ORF">SAMN04487999_2292</name>
</gene>
<dbReference type="EMBL" id="FQXT01000004">
    <property type="protein sequence ID" value="SHI14905.1"/>
    <property type="molecule type" value="Genomic_DNA"/>
</dbReference>
<dbReference type="EMBL" id="QOVN01000003">
    <property type="protein sequence ID" value="RXG29467.1"/>
    <property type="molecule type" value="Genomic_DNA"/>
</dbReference>
<keyword evidence="1" id="KW-0812">Transmembrane</keyword>
<name>A0A1M5YSC5_9FLAO</name>
<feature type="transmembrane region" description="Helical" evidence="1">
    <location>
        <begin position="28"/>
        <end position="46"/>
    </location>
</feature>
<reference evidence="2 5" key="3">
    <citation type="submission" date="2018-07" db="EMBL/GenBank/DDBJ databases">
        <title>Leeuwenhoekiella genomics.</title>
        <authorList>
            <person name="Tahon G."/>
            <person name="Willems A."/>
        </authorList>
    </citation>
    <scope>NUCLEOTIDE SEQUENCE [LARGE SCALE GENOMIC DNA]</scope>
    <source>
        <strain evidence="2 5">LMG 24856</strain>
    </source>
</reference>
<dbReference type="PANTHER" id="PTHR37309:SF1">
    <property type="entry name" value="SLR0284 PROTEIN"/>
    <property type="match status" value="1"/>
</dbReference>